<dbReference type="RefSeq" id="WP_341456653.1">
    <property type="nucleotide sequence ID" value="NZ_MZGV01000076.1"/>
</dbReference>
<accession>A0A1V4ICP8</accession>
<dbReference type="AlphaFoldDB" id="A0A1V4ICP8"/>
<dbReference type="Proteomes" id="UP000190080">
    <property type="component" value="Unassembled WGS sequence"/>
</dbReference>
<gene>
    <name evidence="1" type="ORF">CLORY_39790</name>
</gene>
<name>A0A1V4ICP8_9CLOT</name>
<protein>
    <submittedName>
        <fullName evidence="1">Uncharacterized protein</fullName>
    </submittedName>
</protein>
<dbReference type="EMBL" id="MZGV01000076">
    <property type="protein sequence ID" value="OPJ57660.1"/>
    <property type="molecule type" value="Genomic_DNA"/>
</dbReference>
<evidence type="ECO:0000313" key="1">
    <source>
        <dbReference type="EMBL" id="OPJ57660.1"/>
    </source>
</evidence>
<proteinExistence type="predicted"/>
<comment type="caution">
    <text evidence="1">The sequence shown here is derived from an EMBL/GenBank/DDBJ whole genome shotgun (WGS) entry which is preliminary data.</text>
</comment>
<reference evidence="1 2" key="1">
    <citation type="submission" date="2017-03" db="EMBL/GenBank/DDBJ databases">
        <title>Genome sequence of Clostridium oryzae DSM 28571.</title>
        <authorList>
            <person name="Poehlein A."/>
            <person name="Daniel R."/>
        </authorList>
    </citation>
    <scope>NUCLEOTIDE SEQUENCE [LARGE SCALE GENOMIC DNA]</scope>
    <source>
        <strain evidence="1 2">DSM 28571</strain>
    </source>
</reference>
<keyword evidence="2" id="KW-1185">Reference proteome</keyword>
<organism evidence="1 2">
    <name type="scientific">Clostridium oryzae</name>
    <dbReference type="NCBI Taxonomy" id="1450648"/>
    <lineage>
        <taxon>Bacteria</taxon>
        <taxon>Bacillati</taxon>
        <taxon>Bacillota</taxon>
        <taxon>Clostridia</taxon>
        <taxon>Eubacteriales</taxon>
        <taxon>Clostridiaceae</taxon>
        <taxon>Clostridium</taxon>
    </lineage>
</organism>
<evidence type="ECO:0000313" key="2">
    <source>
        <dbReference type="Proteomes" id="UP000190080"/>
    </source>
</evidence>
<sequence length="130" mass="15078">MRNNNIDELQKIILSTKGIMNDLSEELLEFLEYVENSTDDTAKNAKGNLVKSLHKRVQEVKNDISVEVEFMTLLERDREKIEEGREEAIKQLILKQYSKGLSIEYIADINEIDIEYVRNVVESSTSKIDK</sequence>